<proteinExistence type="inferred from homology"/>
<dbReference type="PANTHER" id="PTHR42879:SF2">
    <property type="entry name" value="3-OXOACYL-[ACYL-CARRIER-PROTEIN] REDUCTASE FABG"/>
    <property type="match status" value="1"/>
</dbReference>
<evidence type="ECO:0000313" key="3">
    <source>
        <dbReference type="EMBL" id="GJH31021.1"/>
    </source>
</evidence>
<dbReference type="InterPro" id="IPR036291">
    <property type="entry name" value="NAD(P)-bd_dom_sf"/>
</dbReference>
<dbReference type="GO" id="GO:0032787">
    <property type="term" value="P:monocarboxylic acid metabolic process"/>
    <property type="evidence" value="ECO:0007669"/>
    <property type="project" value="UniProtKB-ARBA"/>
</dbReference>
<accession>A0AA37MT37</accession>
<evidence type="ECO:0000256" key="1">
    <source>
        <dbReference type="ARBA" id="ARBA00006484"/>
    </source>
</evidence>
<dbReference type="InterPro" id="IPR020904">
    <property type="entry name" value="Sc_DH/Rdtase_CS"/>
</dbReference>
<dbReference type="Proteomes" id="UP001055111">
    <property type="component" value="Unassembled WGS sequence"/>
</dbReference>
<dbReference type="PRINTS" id="PR00081">
    <property type="entry name" value="GDHRDH"/>
</dbReference>
<dbReference type="InterPro" id="IPR050259">
    <property type="entry name" value="SDR"/>
</dbReference>
<dbReference type="EMBL" id="BPUS01000059">
    <property type="protein sequence ID" value="GJH31021.1"/>
    <property type="molecule type" value="Genomic_DNA"/>
</dbReference>
<dbReference type="SUPFAM" id="SSF51735">
    <property type="entry name" value="NAD(P)-binding Rossmann-fold domains"/>
    <property type="match status" value="1"/>
</dbReference>
<dbReference type="Gene3D" id="3.40.50.720">
    <property type="entry name" value="NAD(P)-binding Rossmann-like Domain"/>
    <property type="match status" value="1"/>
</dbReference>
<dbReference type="GO" id="GO:0016491">
    <property type="term" value="F:oxidoreductase activity"/>
    <property type="evidence" value="ECO:0007669"/>
    <property type="project" value="UniProtKB-KW"/>
</dbReference>
<evidence type="ECO:0000313" key="4">
    <source>
        <dbReference type="Proteomes" id="UP001055111"/>
    </source>
</evidence>
<sequence>MSDESGSVTGLVVELSDLPALRSCLREARQRLGHIDIVVNNAGIHPKRNGGKYLVEEIESTQWHEVMNVNLTAPFVICAALLPAMKERGWGRVINIGSSGARNRPISPSAHYVASKAGLEGLTRCIAEEGAGNGITANCVAPGPVITRLTTSSSKEAIEGLTRSIPVGRYGTAEEIAALVEFLASDEASFITGAVIDANGGLTMN</sequence>
<organism evidence="3 4">
    <name type="scientific">Caballeronia novacaledonica</name>
    <dbReference type="NCBI Taxonomy" id="1544861"/>
    <lineage>
        <taxon>Bacteria</taxon>
        <taxon>Pseudomonadati</taxon>
        <taxon>Pseudomonadota</taxon>
        <taxon>Betaproteobacteria</taxon>
        <taxon>Burkholderiales</taxon>
        <taxon>Burkholderiaceae</taxon>
        <taxon>Caballeronia</taxon>
    </lineage>
</organism>
<dbReference type="CDD" id="cd05233">
    <property type="entry name" value="SDR_c"/>
    <property type="match status" value="1"/>
</dbReference>
<keyword evidence="2" id="KW-0560">Oxidoreductase</keyword>
<dbReference type="PRINTS" id="PR00080">
    <property type="entry name" value="SDRFAMILY"/>
</dbReference>
<name>A0AA37MT37_9BURK</name>
<dbReference type="FunFam" id="3.40.50.720:FF:000173">
    <property type="entry name" value="3-oxoacyl-[acyl-carrier protein] reductase"/>
    <property type="match status" value="1"/>
</dbReference>
<dbReference type="PANTHER" id="PTHR42879">
    <property type="entry name" value="3-OXOACYL-(ACYL-CARRIER-PROTEIN) REDUCTASE"/>
    <property type="match status" value="1"/>
</dbReference>
<gene>
    <name evidence="3" type="ORF">CBA19CS42_40915</name>
</gene>
<reference evidence="3" key="1">
    <citation type="submission" date="2022-09" db="EMBL/GenBank/DDBJ databases">
        <title>Isolation and characterization of 3-chlorobenzoate degrading bacteria from soils in Shizuoka.</title>
        <authorList>
            <person name="Ifat A."/>
            <person name="Ogawa N."/>
            <person name="Kimbara K."/>
            <person name="Moriuchi R."/>
            <person name="Dohra H."/>
            <person name="Shintani M."/>
        </authorList>
    </citation>
    <scope>NUCLEOTIDE SEQUENCE</scope>
    <source>
        <strain evidence="3">19CS4-2</strain>
    </source>
</reference>
<dbReference type="Pfam" id="PF13561">
    <property type="entry name" value="adh_short_C2"/>
    <property type="match status" value="1"/>
</dbReference>
<comment type="caution">
    <text evidence="3">The sequence shown here is derived from an EMBL/GenBank/DDBJ whole genome shotgun (WGS) entry which is preliminary data.</text>
</comment>
<protein>
    <submittedName>
        <fullName evidence="3">Acetoacetyl-CoA reductase</fullName>
    </submittedName>
</protein>
<dbReference type="AlphaFoldDB" id="A0AA37MT37"/>
<evidence type="ECO:0000256" key="2">
    <source>
        <dbReference type="ARBA" id="ARBA00023002"/>
    </source>
</evidence>
<dbReference type="PROSITE" id="PS00061">
    <property type="entry name" value="ADH_SHORT"/>
    <property type="match status" value="1"/>
</dbReference>
<comment type="similarity">
    <text evidence="1">Belongs to the short-chain dehydrogenases/reductases (SDR) family.</text>
</comment>
<dbReference type="InterPro" id="IPR002347">
    <property type="entry name" value="SDR_fam"/>
</dbReference>